<evidence type="ECO:0000313" key="2">
    <source>
        <dbReference type="EMBL" id="GAA5794817.1"/>
    </source>
</evidence>
<protein>
    <submittedName>
        <fullName evidence="2">Uncharacterized protein</fullName>
    </submittedName>
</protein>
<organism evidence="2 3">
    <name type="scientific">Helicostylum pulchrum</name>
    <dbReference type="NCBI Taxonomy" id="562976"/>
    <lineage>
        <taxon>Eukaryota</taxon>
        <taxon>Fungi</taxon>
        <taxon>Fungi incertae sedis</taxon>
        <taxon>Mucoromycota</taxon>
        <taxon>Mucoromycotina</taxon>
        <taxon>Mucoromycetes</taxon>
        <taxon>Mucorales</taxon>
        <taxon>Mucorineae</taxon>
        <taxon>Mucoraceae</taxon>
        <taxon>Helicostylum</taxon>
    </lineage>
</organism>
<dbReference type="Pfam" id="PF07956">
    <property type="entry name" value="DUF1690"/>
    <property type="match status" value="1"/>
</dbReference>
<accession>A0ABP9XJ30</accession>
<evidence type="ECO:0000313" key="3">
    <source>
        <dbReference type="Proteomes" id="UP001476247"/>
    </source>
</evidence>
<reference evidence="2 3" key="1">
    <citation type="submission" date="2024-04" db="EMBL/GenBank/DDBJ databases">
        <title>genome sequences of Mucor flavus KT1a and Helicostylum pulchrum KT1b strains isolation_sourced from the surface of a dry-aged beef.</title>
        <authorList>
            <person name="Toyotome T."/>
            <person name="Hosono M."/>
            <person name="Torimaru M."/>
            <person name="Fukuda K."/>
            <person name="Mikami N."/>
        </authorList>
    </citation>
    <scope>NUCLEOTIDE SEQUENCE [LARGE SCALE GENOMIC DNA]</scope>
    <source>
        <strain evidence="2 3">KT1b</strain>
    </source>
</reference>
<comment type="caution">
    <text evidence="2">The sequence shown here is derived from an EMBL/GenBank/DDBJ whole genome shotgun (WGS) entry which is preliminary data.</text>
</comment>
<keyword evidence="3" id="KW-1185">Reference proteome</keyword>
<gene>
    <name evidence="2" type="ORF">HPULCUR_000164</name>
</gene>
<dbReference type="EMBL" id="BAABUJ010000004">
    <property type="protein sequence ID" value="GAA5794817.1"/>
    <property type="molecule type" value="Genomic_DNA"/>
</dbReference>
<name>A0ABP9XJ30_9FUNG</name>
<evidence type="ECO:0000256" key="1">
    <source>
        <dbReference type="SAM" id="Coils"/>
    </source>
</evidence>
<feature type="coiled-coil region" evidence="1">
    <location>
        <begin position="47"/>
        <end position="76"/>
    </location>
</feature>
<dbReference type="Proteomes" id="UP001476247">
    <property type="component" value="Unassembled WGS sequence"/>
</dbReference>
<sequence length="159" mass="18284">MGSTQSKSAQPVIFYNQSSPLQFSQGYEEPVKTKEHQEPISVSNEKIEQLVRERVAKELNRKKQEQEKANNRVYGDLAKKNIENDHNSIAIGEDIDSMIQKLQRSAPAEIPALIAERQEELIVCYKNNQSRPLDCWEQVEKFKSAVANEQKKFVASHQR</sequence>
<proteinExistence type="predicted"/>
<dbReference type="InterPro" id="IPR012471">
    <property type="entry name" value="DUF1690"/>
</dbReference>
<keyword evidence="1" id="KW-0175">Coiled coil</keyword>